<dbReference type="InterPro" id="IPR033121">
    <property type="entry name" value="PEPTIDASE_A1"/>
</dbReference>
<dbReference type="AlphaFoldDB" id="A0A814YQH2"/>
<feature type="domain" description="Peptidase A1" evidence="6">
    <location>
        <begin position="1"/>
        <end position="277"/>
    </location>
</feature>
<dbReference type="EMBL" id="CAJNOQ010009703">
    <property type="protein sequence ID" value="CAF1231959.1"/>
    <property type="molecule type" value="Genomic_DNA"/>
</dbReference>
<dbReference type="InterPro" id="IPR021109">
    <property type="entry name" value="Peptidase_aspartic_dom_sf"/>
</dbReference>
<evidence type="ECO:0000256" key="4">
    <source>
        <dbReference type="ARBA" id="ARBA00022801"/>
    </source>
</evidence>
<keyword evidence="3 5" id="KW-0064">Aspartyl protease</keyword>
<protein>
    <recommendedName>
        <fullName evidence="6">Peptidase A1 domain-containing protein</fullName>
    </recommendedName>
</protein>
<keyword evidence="4 5" id="KW-0378">Hydrolase</keyword>
<accession>A0A814YQH2</accession>
<keyword evidence="2 5" id="KW-0645">Protease</keyword>
<evidence type="ECO:0000256" key="2">
    <source>
        <dbReference type="ARBA" id="ARBA00022670"/>
    </source>
</evidence>
<evidence type="ECO:0000256" key="3">
    <source>
        <dbReference type="ARBA" id="ARBA00022750"/>
    </source>
</evidence>
<dbReference type="SUPFAM" id="SSF50630">
    <property type="entry name" value="Acid proteases"/>
    <property type="match status" value="1"/>
</dbReference>
<dbReference type="InterPro" id="IPR001969">
    <property type="entry name" value="Aspartic_peptidase_AS"/>
</dbReference>
<gene>
    <name evidence="7" type="ORF">GPM918_LOCUS25219</name>
    <name evidence="8" type="ORF">SRO942_LOCUS25227</name>
</gene>
<evidence type="ECO:0000313" key="7">
    <source>
        <dbReference type="EMBL" id="CAF1231959.1"/>
    </source>
</evidence>
<dbReference type="Proteomes" id="UP000663829">
    <property type="component" value="Unassembled WGS sequence"/>
</dbReference>
<dbReference type="PANTHER" id="PTHR47966:SF51">
    <property type="entry name" value="BETA-SITE APP-CLEAVING ENZYME, ISOFORM A-RELATED"/>
    <property type="match status" value="1"/>
</dbReference>
<evidence type="ECO:0000256" key="5">
    <source>
        <dbReference type="RuleBase" id="RU000454"/>
    </source>
</evidence>
<comment type="similarity">
    <text evidence="1 5">Belongs to the peptidase A1 family.</text>
</comment>
<keyword evidence="9" id="KW-1185">Reference proteome</keyword>
<dbReference type="PROSITE" id="PS51767">
    <property type="entry name" value="PEPTIDASE_A1"/>
    <property type="match status" value="1"/>
</dbReference>
<evidence type="ECO:0000259" key="6">
    <source>
        <dbReference type="PROSITE" id="PS51767"/>
    </source>
</evidence>
<dbReference type="GO" id="GO:0004190">
    <property type="term" value="F:aspartic-type endopeptidase activity"/>
    <property type="evidence" value="ECO:0007669"/>
    <property type="project" value="UniProtKB-KW"/>
</dbReference>
<evidence type="ECO:0000256" key="1">
    <source>
        <dbReference type="ARBA" id="ARBA00007447"/>
    </source>
</evidence>
<reference evidence="7" key="1">
    <citation type="submission" date="2021-02" db="EMBL/GenBank/DDBJ databases">
        <authorList>
            <person name="Nowell W R."/>
        </authorList>
    </citation>
    <scope>NUCLEOTIDE SEQUENCE</scope>
</reference>
<name>A0A814YQH2_9BILA</name>
<dbReference type="Gene3D" id="2.40.70.10">
    <property type="entry name" value="Acid Proteases"/>
    <property type="match status" value="2"/>
</dbReference>
<organism evidence="7 9">
    <name type="scientific">Didymodactylos carnosus</name>
    <dbReference type="NCBI Taxonomy" id="1234261"/>
    <lineage>
        <taxon>Eukaryota</taxon>
        <taxon>Metazoa</taxon>
        <taxon>Spiralia</taxon>
        <taxon>Gnathifera</taxon>
        <taxon>Rotifera</taxon>
        <taxon>Eurotatoria</taxon>
        <taxon>Bdelloidea</taxon>
        <taxon>Philodinida</taxon>
        <taxon>Philodinidae</taxon>
        <taxon>Didymodactylos</taxon>
    </lineage>
</organism>
<dbReference type="GO" id="GO:0006508">
    <property type="term" value="P:proteolysis"/>
    <property type="evidence" value="ECO:0007669"/>
    <property type="project" value="UniProtKB-KW"/>
</dbReference>
<dbReference type="Proteomes" id="UP000681722">
    <property type="component" value="Unassembled WGS sequence"/>
</dbReference>
<dbReference type="FunFam" id="2.40.70.10:FF:000115">
    <property type="entry name" value="Lysosomal aspartic protease"/>
    <property type="match status" value="1"/>
</dbReference>
<evidence type="ECO:0000313" key="8">
    <source>
        <dbReference type="EMBL" id="CAF3994632.1"/>
    </source>
</evidence>
<dbReference type="PANTHER" id="PTHR47966">
    <property type="entry name" value="BETA-SITE APP-CLEAVING ENZYME, ISOFORM A-RELATED"/>
    <property type="match status" value="1"/>
</dbReference>
<proteinExistence type="inferred from homology"/>
<dbReference type="InterPro" id="IPR001461">
    <property type="entry name" value="Aspartic_peptidase_A1"/>
</dbReference>
<dbReference type="Pfam" id="PF00026">
    <property type="entry name" value="Asp"/>
    <property type="match status" value="1"/>
</dbReference>
<comment type="caution">
    <text evidence="7">The sequence shown here is derived from an EMBL/GenBank/DDBJ whole genome shotgun (WGS) entry which is preliminary data.</text>
</comment>
<dbReference type="OrthoDB" id="6257142at2759"/>
<dbReference type="EMBL" id="CAJOBC010009709">
    <property type="protein sequence ID" value="CAF3994632.1"/>
    <property type="molecule type" value="Genomic_DNA"/>
</dbReference>
<evidence type="ECO:0000313" key="9">
    <source>
        <dbReference type="Proteomes" id="UP000663829"/>
    </source>
</evidence>
<sequence>MDNSETYNVYDNSQSSTYESNGMPFSIAYEDGSYAEGIFDNDTVTLAGISVKSQEFAEALNVSGTLDIDGILGLSYQYQTVGDEVPLFFNMWAQGLISSPIFSFYLNPLELESTAGGELILGGIDTTKFQGSLTYVPVSIQGEWDFVLTSVVVNNQAVSTNSIAIADTGTSLIVGPYLDVQALNKEIGAVDVGYEYYIVDCHNRSLSSFPIVTFTIGDKTFDLSALQYILFFQYVNYPTVCVSAFQASDSYIWILGDIFLTRFYSVFDIQNNQLGFAKSISYNEFNPVDPDLFPGSTSTLILTSTSTKKAVTNAANSWTFGSKIFSYQLYIVLLLYFSNMRNVKTKEHSGSFLSLSY</sequence>
<dbReference type="PRINTS" id="PR00792">
    <property type="entry name" value="PEPSIN"/>
</dbReference>
<dbReference type="PROSITE" id="PS00141">
    <property type="entry name" value="ASP_PROTEASE"/>
    <property type="match status" value="1"/>
</dbReference>